<dbReference type="EMBL" id="JAEHOC010000034">
    <property type="protein sequence ID" value="KAG2428431.1"/>
    <property type="molecule type" value="Genomic_DNA"/>
</dbReference>
<dbReference type="PANTHER" id="PTHR13152:SF0">
    <property type="entry name" value="GENERAL TRANSCRIPTION FACTOR IIH SUBUNIT 4"/>
    <property type="match status" value="1"/>
</dbReference>
<proteinExistence type="inferred from homology"/>
<keyword evidence="3 8" id="KW-0227">DNA damage</keyword>
<feature type="domain" description="Transcription factor Tfb2 C-terminal" evidence="9">
    <location>
        <begin position="489"/>
        <end position="552"/>
    </location>
</feature>
<keyword evidence="5 8" id="KW-0804">Transcription</keyword>
<evidence type="ECO:0000313" key="10">
    <source>
        <dbReference type="EMBL" id="KAG2428431.1"/>
    </source>
</evidence>
<keyword evidence="4 8" id="KW-0805">Transcription regulation</keyword>
<sequence length="564" mass="58075">MDFAAYISGLPGPKRGALYRSPWTCLAVFRNLPPLAQVYVMRLLFVPAPFPADFVDSWAAKGAASGHRAALSALRGLDVLTEAAAPGAGAGGGGGAGAALAARAAARLQQRPSGGGSGAAAAALWCLHPDFRAQLQKVVCSGSQLMRGDVPPAAACCCPSLEELGEWAVGQWEALQLYLLGSARSPPQLPQLLRARNYKELDIRSLLVEAGLLAFLSDAAAAAVANAAAGSSAAGGGRPATRGGAGSSSLAVTQRGFHWLLQPGDRQLWAVLREYISGAEAASGDELAHTLSFLLQLGFRRVGQPCAWAELRPPEQRMAAHLTQLGLLAVFQTDGGELFYTPTRLAASLCGGASGGGGGGGAGGKGGAGGGGGGGALAGGRGGGGAGVSAAAAAAVEAGGAGSDAYVIVESNYRVYVYTRSPVTIAVLELFVRREALLPNLFVGAIRRDSTLAALARGITADELVSYLSARPHPSIAARCPVVPEVVSDQIRLWEASMNRLQAHPAVLYENMESRQLYERAVAAARAAGTLQWEDGVRMRFVALETGHEAMKLLIVKAKQELKL</sequence>
<dbReference type="InterPro" id="IPR004598">
    <property type="entry name" value="TFIIH_p52/Tfb2"/>
</dbReference>
<evidence type="ECO:0000313" key="11">
    <source>
        <dbReference type="Proteomes" id="UP000650467"/>
    </source>
</evidence>
<comment type="similarity">
    <text evidence="2 8">Belongs to the TFB2 family.</text>
</comment>
<dbReference type="GO" id="GO:0006289">
    <property type="term" value="P:nucleotide-excision repair"/>
    <property type="evidence" value="ECO:0007669"/>
    <property type="project" value="InterPro"/>
</dbReference>
<evidence type="ECO:0000259" key="9">
    <source>
        <dbReference type="Pfam" id="PF18307"/>
    </source>
</evidence>
<comment type="subcellular location">
    <subcellularLocation>
        <location evidence="1 8">Nucleus</location>
    </subcellularLocation>
</comment>
<dbReference type="GO" id="GO:0001671">
    <property type="term" value="F:ATPase activator activity"/>
    <property type="evidence" value="ECO:0007669"/>
    <property type="project" value="InterPro"/>
</dbReference>
<organism evidence="10 11">
    <name type="scientific">Chlamydomonas incerta</name>
    <dbReference type="NCBI Taxonomy" id="51695"/>
    <lineage>
        <taxon>Eukaryota</taxon>
        <taxon>Viridiplantae</taxon>
        <taxon>Chlorophyta</taxon>
        <taxon>core chlorophytes</taxon>
        <taxon>Chlorophyceae</taxon>
        <taxon>CS clade</taxon>
        <taxon>Chlamydomonadales</taxon>
        <taxon>Chlamydomonadaceae</taxon>
        <taxon>Chlamydomonas</taxon>
    </lineage>
</organism>
<evidence type="ECO:0000256" key="6">
    <source>
        <dbReference type="ARBA" id="ARBA00023204"/>
    </source>
</evidence>
<dbReference type="GO" id="GO:0005675">
    <property type="term" value="C:transcription factor TFIIH holo complex"/>
    <property type="evidence" value="ECO:0007669"/>
    <property type="project" value="TreeGrafter"/>
</dbReference>
<evidence type="ECO:0000256" key="7">
    <source>
        <dbReference type="ARBA" id="ARBA00023242"/>
    </source>
</evidence>
<evidence type="ECO:0000256" key="1">
    <source>
        <dbReference type="ARBA" id="ARBA00004123"/>
    </source>
</evidence>
<dbReference type="InterPro" id="IPR040662">
    <property type="entry name" value="Tfb2_C"/>
</dbReference>
<dbReference type="OrthoDB" id="364513at2759"/>
<keyword evidence="6 8" id="KW-0234">DNA repair</keyword>
<dbReference type="Proteomes" id="UP000650467">
    <property type="component" value="Unassembled WGS sequence"/>
</dbReference>
<comment type="function">
    <text evidence="8">Component of the general transcription and DNA repair factor IIH (TFIIH) core complex which is involved in general and transcription-coupled nucleotide excision repair (NER) of damaged DNA.</text>
</comment>
<evidence type="ECO:0000256" key="4">
    <source>
        <dbReference type="ARBA" id="ARBA00023015"/>
    </source>
</evidence>
<accession>A0A835SMR0</accession>
<protein>
    <recommendedName>
        <fullName evidence="8">RNA polymerase II transcription factor B subunit 2</fullName>
    </recommendedName>
</protein>
<dbReference type="Pfam" id="PF03849">
    <property type="entry name" value="Tfb2"/>
    <property type="match status" value="2"/>
</dbReference>
<evidence type="ECO:0000256" key="2">
    <source>
        <dbReference type="ARBA" id="ARBA00007132"/>
    </source>
</evidence>
<reference evidence="10" key="1">
    <citation type="journal article" date="2020" name="bioRxiv">
        <title>Comparative genomics of Chlamydomonas.</title>
        <authorList>
            <person name="Craig R.J."/>
            <person name="Hasan A.R."/>
            <person name="Ness R.W."/>
            <person name="Keightley P.D."/>
        </authorList>
    </citation>
    <scope>NUCLEOTIDE SEQUENCE</scope>
    <source>
        <strain evidence="10">SAG 7.73</strain>
    </source>
</reference>
<dbReference type="GO" id="GO:0003690">
    <property type="term" value="F:double-stranded DNA binding"/>
    <property type="evidence" value="ECO:0007669"/>
    <property type="project" value="TreeGrafter"/>
</dbReference>
<comment type="caution">
    <text evidence="10">The sequence shown here is derived from an EMBL/GenBank/DDBJ whole genome shotgun (WGS) entry which is preliminary data.</text>
</comment>
<evidence type="ECO:0000256" key="8">
    <source>
        <dbReference type="RuleBase" id="RU364024"/>
    </source>
</evidence>
<evidence type="ECO:0000256" key="5">
    <source>
        <dbReference type="ARBA" id="ARBA00023163"/>
    </source>
</evidence>
<name>A0A835SMR0_CHLIN</name>
<gene>
    <name evidence="10" type="ORF">HXX76_011551</name>
</gene>
<dbReference type="Gene3D" id="3.30.70.2610">
    <property type="match status" value="1"/>
</dbReference>
<keyword evidence="7 8" id="KW-0539">Nucleus</keyword>
<dbReference type="PANTHER" id="PTHR13152">
    <property type="entry name" value="TFIIH, POLYPEPTIDE 4"/>
    <property type="match status" value="1"/>
</dbReference>
<dbReference type="AlphaFoldDB" id="A0A835SMR0"/>
<dbReference type="GO" id="GO:0000439">
    <property type="term" value="C:transcription factor TFIIH core complex"/>
    <property type="evidence" value="ECO:0007669"/>
    <property type="project" value="InterPro"/>
</dbReference>
<dbReference type="Pfam" id="PF18307">
    <property type="entry name" value="Tfb2_C"/>
    <property type="match status" value="1"/>
</dbReference>
<keyword evidence="11" id="KW-1185">Reference proteome</keyword>
<evidence type="ECO:0000256" key="3">
    <source>
        <dbReference type="ARBA" id="ARBA00022763"/>
    </source>
</evidence>